<evidence type="ECO:0000256" key="1">
    <source>
        <dbReference type="ARBA" id="ARBA00022737"/>
    </source>
</evidence>
<dbReference type="RefSeq" id="WP_159447966.1">
    <property type="nucleotide sequence ID" value="NZ_FWXW01000001.1"/>
</dbReference>
<feature type="domain" description="SLH" evidence="3">
    <location>
        <begin position="35"/>
        <end position="93"/>
    </location>
</feature>
<dbReference type="PROSITE" id="PS51272">
    <property type="entry name" value="SLH"/>
    <property type="match status" value="3"/>
</dbReference>
<dbReference type="STRING" id="1122930.SAMN02745168_0375"/>
<dbReference type="OrthoDB" id="467434at2"/>
<name>A0A1W1YEN3_9FIRM</name>
<evidence type="ECO:0000313" key="4">
    <source>
        <dbReference type="EMBL" id="SMC34615.1"/>
    </source>
</evidence>
<dbReference type="PANTHER" id="PTHR43308:SF1">
    <property type="entry name" value="OUTER MEMBRANE PROTEIN ALPHA"/>
    <property type="match status" value="1"/>
</dbReference>
<keyword evidence="2" id="KW-0732">Signal</keyword>
<sequence>MKEKKLLSLLLCAVLVLSGISFTAAAAESGAENSWVNPYSDVAEGSWYYDSVSYLSSRGLMNGVGGGRFVPGGSMTRGMAVTVLKRLSGDDGSYTGGFADVPAGAWYENAVSWASAKGIVNGIGGGKFAPENPVTREQLAIMLWNYAKYMGYDVSVGEDTNILSYDDAFDISDCAYPALQWACGAGIMEGDGYGNLNPGDPASRAEVSQLIAGFIQIMAK</sequence>
<dbReference type="PANTHER" id="PTHR43308">
    <property type="entry name" value="OUTER MEMBRANE PROTEIN ALPHA-RELATED"/>
    <property type="match status" value="1"/>
</dbReference>
<evidence type="ECO:0000313" key="5">
    <source>
        <dbReference type="Proteomes" id="UP000192790"/>
    </source>
</evidence>
<organism evidence="4 5">
    <name type="scientific">Papillibacter cinnamivorans DSM 12816</name>
    <dbReference type="NCBI Taxonomy" id="1122930"/>
    <lineage>
        <taxon>Bacteria</taxon>
        <taxon>Bacillati</taxon>
        <taxon>Bacillota</taxon>
        <taxon>Clostridia</taxon>
        <taxon>Eubacteriales</taxon>
        <taxon>Oscillospiraceae</taxon>
        <taxon>Papillibacter</taxon>
    </lineage>
</organism>
<dbReference type="InterPro" id="IPR001119">
    <property type="entry name" value="SLH_dom"/>
</dbReference>
<protein>
    <submittedName>
        <fullName evidence="4">S-layer homology domain-containing protein</fullName>
    </submittedName>
</protein>
<feature type="chain" id="PRO_5012935689" evidence="2">
    <location>
        <begin position="27"/>
        <end position="220"/>
    </location>
</feature>
<gene>
    <name evidence="4" type="ORF">SAMN02745168_0375</name>
</gene>
<accession>A0A1W1YEN3</accession>
<dbReference type="AlphaFoldDB" id="A0A1W1YEN3"/>
<evidence type="ECO:0000256" key="2">
    <source>
        <dbReference type="SAM" id="SignalP"/>
    </source>
</evidence>
<reference evidence="4 5" key="1">
    <citation type="submission" date="2017-04" db="EMBL/GenBank/DDBJ databases">
        <authorList>
            <person name="Afonso C.L."/>
            <person name="Miller P.J."/>
            <person name="Scott M.A."/>
            <person name="Spackman E."/>
            <person name="Goraichik I."/>
            <person name="Dimitrov K.M."/>
            <person name="Suarez D.L."/>
            <person name="Swayne D.E."/>
        </authorList>
    </citation>
    <scope>NUCLEOTIDE SEQUENCE [LARGE SCALE GENOMIC DNA]</scope>
    <source>
        <strain evidence="4 5">DSM 12816</strain>
    </source>
</reference>
<keyword evidence="1" id="KW-0677">Repeat</keyword>
<dbReference type="EMBL" id="FWXW01000001">
    <property type="protein sequence ID" value="SMC34615.1"/>
    <property type="molecule type" value="Genomic_DNA"/>
</dbReference>
<dbReference type="Pfam" id="PF00395">
    <property type="entry name" value="SLH"/>
    <property type="match status" value="3"/>
</dbReference>
<proteinExistence type="predicted"/>
<dbReference type="InterPro" id="IPR051465">
    <property type="entry name" value="Cell_Envelope_Struct_Comp"/>
</dbReference>
<keyword evidence="5" id="KW-1185">Reference proteome</keyword>
<feature type="domain" description="SLH" evidence="3">
    <location>
        <begin position="162"/>
        <end position="220"/>
    </location>
</feature>
<feature type="domain" description="SLH" evidence="3">
    <location>
        <begin position="94"/>
        <end position="157"/>
    </location>
</feature>
<evidence type="ECO:0000259" key="3">
    <source>
        <dbReference type="PROSITE" id="PS51272"/>
    </source>
</evidence>
<dbReference type="Proteomes" id="UP000192790">
    <property type="component" value="Unassembled WGS sequence"/>
</dbReference>
<feature type="signal peptide" evidence="2">
    <location>
        <begin position="1"/>
        <end position="26"/>
    </location>
</feature>